<name>A0A0E9WVD3_ANGAN</name>
<reference evidence="1" key="1">
    <citation type="submission" date="2014-11" db="EMBL/GenBank/DDBJ databases">
        <authorList>
            <person name="Amaro Gonzalez C."/>
        </authorList>
    </citation>
    <scope>NUCLEOTIDE SEQUENCE</scope>
</reference>
<evidence type="ECO:0000313" key="1">
    <source>
        <dbReference type="EMBL" id="JAH94171.1"/>
    </source>
</evidence>
<dbReference type="EMBL" id="GBXM01014406">
    <property type="protein sequence ID" value="JAH94171.1"/>
    <property type="molecule type" value="Transcribed_RNA"/>
</dbReference>
<protein>
    <submittedName>
        <fullName evidence="1">Uncharacterized protein</fullName>
    </submittedName>
</protein>
<accession>A0A0E9WVD3</accession>
<reference evidence="1" key="2">
    <citation type="journal article" date="2015" name="Fish Shellfish Immunol.">
        <title>Early steps in the European eel (Anguilla anguilla)-Vibrio vulnificus interaction in the gills: Role of the RtxA13 toxin.</title>
        <authorList>
            <person name="Callol A."/>
            <person name="Pajuelo D."/>
            <person name="Ebbesson L."/>
            <person name="Teles M."/>
            <person name="MacKenzie S."/>
            <person name="Amaro C."/>
        </authorList>
    </citation>
    <scope>NUCLEOTIDE SEQUENCE</scope>
</reference>
<dbReference type="AlphaFoldDB" id="A0A0E9WVD3"/>
<proteinExistence type="predicted"/>
<organism evidence="1">
    <name type="scientific">Anguilla anguilla</name>
    <name type="common">European freshwater eel</name>
    <name type="synonym">Muraena anguilla</name>
    <dbReference type="NCBI Taxonomy" id="7936"/>
    <lineage>
        <taxon>Eukaryota</taxon>
        <taxon>Metazoa</taxon>
        <taxon>Chordata</taxon>
        <taxon>Craniata</taxon>
        <taxon>Vertebrata</taxon>
        <taxon>Euteleostomi</taxon>
        <taxon>Actinopterygii</taxon>
        <taxon>Neopterygii</taxon>
        <taxon>Teleostei</taxon>
        <taxon>Anguilliformes</taxon>
        <taxon>Anguillidae</taxon>
        <taxon>Anguilla</taxon>
    </lineage>
</organism>
<sequence>MPSFQTPSPLLPWTSPGFLTKHKFSHSSLGCPGKVQHMPADCRQFAKILKDKV</sequence>